<dbReference type="InterPro" id="IPR018834">
    <property type="entry name" value="DNA/RNA-bd_Est1-type"/>
</dbReference>
<evidence type="ECO:0000256" key="3">
    <source>
        <dbReference type="SAM" id="MobiDB-lite"/>
    </source>
</evidence>
<feature type="compositionally biased region" description="Basic and acidic residues" evidence="3">
    <location>
        <begin position="562"/>
        <end position="582"/>
    </location>
</feature>
<keyword evidence="7" id="KW-1185">Reference proteome</keyword>
<feature type="region of interest" description="Disordered" evidence="3">
    <location>
        <begin position="619"/>
        <end position="657"/>
    </location>
</feature>
<dbReference type="Proteomes" id="UP001187531">
    <property type="component" value="Unassembled WGS sequence"/>
</dbReference>
<evidence type="ECO:0008006" key="8">
    <source>
        <dbReference type="Google" id="ProtNLM"/>
    </source>
</evidence>
<reference evidence="6" key="1">
    <citation type="submission" date="2023-07" db="EMBL/GenBank/DDBJ databases">
        <title>Chromosome-level genome assembly of Artemia franciscana.</title>
        <authorList>
            <person name="Jo E."/>
        </authorList>
    </citation>
    <scope>NUCLEOTIDE SEQUENCE</scope>
    <source>
        <tissue evidence="6">Whole body</tissue>
    </source>
</reference>
<feature type="region of interest" description="Disordered" evidence="3">
    <location>
        <begin position="512"/>
        <end position="538"/>
    </location>
</feature>
<feature type="domain" description="DNA/RNA-binding" evidence="4">
    <location>
        <begin position="169"/>
        <end position="434"/>
    </location>
</feature>
<dbReference type="InterPro" id="IPR045153">
    <property type="entry name" value="Est1/Ebs1-like"/>
</dbReference>
<gene>
    <name evidence="6" type="ORF">QYM36_004865</name>
</gene>
<dbReference type="SUPFAM" id="SSF48452">
    <property type="entry name" value="TPR-like"/>
    <property type="match status" value="1"/>
</dbReference>
<dbReference type="Pfam" id="PF10374">
    <property type="entry name" value="EST1"/>
    <property type="match status" value="1"/>
</dbReference>
<sequence length="862" mass="96636">MKSKEELKRDIARLKNDLSSIALSDEVLIAKIEDLQECYGCLLLQDLDQSLDDKIELDLWNYCFKGPISKFQSKMSNRKDPKYRELKSRYQHILELSMGFYLSLLESLKEQNDLAFPEQKKDGSKFIILKKQRIPAINEPSRSSLLYLTQHVYIHLGDLARYRRFLEEAEAYYKQAVGVEPSNGHAYNQLALLEAAGGIQLSVVFYYVRSVCVKHPFPPGMANLEKVYSKLMEGDPKLSGKARLNVSDFVTCFLTCMAHLYSMIGLNRVVPLGRLLGSSLSALVAVEAFSAWKLVQISVILLHTLHHSSYQMGAASNDNSLVALDEQKSYEQGLDIFAMTLNGLLLAAYTLSPGQNLLEFPGLPAVKLLLLWIRLNPSILLDRSFVSRLQIWPTLARLLNSLQESKPENTDGLGENIPLPEDFDVREFLPLQKYLKTLDFKSSSELTYQNTLNLRVRRLLDLGHSIASLDSARVLTVKCHEDGRLIFEAAVKQGGEVTKELQELSIAKEEILTKGSTPSSDLSQTSSQASEDFRNNNDLPKRAVVLDEAKKGILKIPNGGIDEGRKTEDNKPTSEETRGNMKIEEKKGILKVLLPDVAEEKPKKPKNVAISAILRKNAEEKQKEEDERERTTESKTSSKVTFRTHSPPLSHITPEPSQQFKNLYLERLMLEQRKRNQEAPHQEEYVLFGPRNPIIPPISQPNTGWNPSSFTPIFPPPIYPRFPAGQDAMQMMNGNMPPTTTGNWGRAGLAYPPITPPLLPDFRHPPPGFFQQGQVTAAANDQPTTNGNTEETGSYKLFNTSWPTLTSTVPPPQANATGSLTEGRFGFPGMERTHPPQQALWSAAGPSPLEKLLEFQRGQSKT</sequence>
<feature type="compositionally biased region" description="Basic and acidic residues" evidence="3">
    <location>
        <begin position="619"/>
        <end position="633"/>
    </location>
</feature>
<evidence type="ECO:0000259" key="5">
    <source>
        <dbReference type="Pfam" id="PF10374"/>
    </source>
</evidence>
<dbReference type="Pfam" id="PF10373">
    <property type="entry name" value="EST1_DNA_bind"/>
    <property type="match status" value="1"/>
</dbReference>
<dbReference type="AlphaFoldDB" id="A0AA88L6V9"/>
<feature type="domain" description="Telomerase activating protein Est1-like N-terminal" evidence="5">
    <location>
        <begin position="55"/>
        <end position="166"/>
    </location>
</feature>
<dbReference type="PROSITE" id="PS50005">
    <property type="entry name" value="TPR"/>
    <property type="match status" value="1"/>
</dbReference>
<feature type="repeat" description="TPR" evidence="2">
    <location>
        <begin position="150"/>
        <end position="183"/>
    </location>
</feature>
<proteinExistence type="predicted"/>
<evidence type="ECO:0000313" key="6">
    <source>
        <dbReference type="EMBL" id="KAK2719172.1"/>
    </source>
</evidence>
<dbReference type="GO" id="GO:0070034">
    <property type="term" value="F:telomerase RNA binding"/>
    <property type="evidence" value="ECO:0007669"/>
    <property type="project" value="TreeGrafter"/>
</dbReference>
<accession>A0AA88L6V9</accession>
<name>A0AA88L6V9_ARTSF</name>
<dbReference type="Gene3D" id="1.25.40.10">
    <property type="entry name" value="Tetratricopeptide repeat domain"/>
    <property type="match status" value="1"/>
</dbReference>
<evidence type="ECO:0000256" key="1">
    <source>
        <dbReference type="ARBA" id="ARBA00023161"/>
    </source>
</evidence>
<comment type="caution">
    <text evidence="6">The sequence shown here is derived from an EMBL/GenBank/DDBJ whole genome shotgun (WGS) entry which is preliminary data.</text>
</comment>
<evidence type="ECO:0000259" key="4">
    <source>
        <dbReference type="Pfam" id="PF10373"/>
    </source>
</evidence>
<evidence type="ECO:0000256" key="2">
    <source>
        <dbReference type="PROSITE-ProRule" id="PRU00339"/>
    </source>
</evidence>
<organism evidence="6 7">
    <name type="scientific">Artemia franciscana</name>
    <name type="common">Brine shrimp</name>
    <name type="synonym">Artemia sanfranciscana</name>
    <dbReference type="NCBI Taxonomy" id="6661"/>
    <lineage>
        <taxon>Eukaryota</taxon>
        <taxon>Metazoa</taxon>
        <taxon>Ecdysozoa</taxon>
        <taxon>Arthropoda</taxon>
        <taxon>Crustacea</taxon>
        <taxon>Branchiopoda</taxon>
        <taxon>Anostraca</taxon>
        <taxon>Artemiidae</taxon>
        <taxon>Artemia</taxon>
    </lineage>
</organism>
<dbReference type="PANTHER" id="PTHR15696:SF5">
    <property type="entry name" value="NONSENSE-MEDIATED MRNA DECAY FACTOR SMG7"/>
    <property type="match status" value="1"/>
</dbReference>
<dbReference type="GO" id="GO:0005697">
    <property type="term" value="C:telomerase holoenzyme complex"/>
    <property type="evidence" value="ECO:0007669"/>
    <property type="project" value="TreeGrafter"/>
</dbReference>
<keyword evidence="2" id="KW-0802">TPR repeat</keyword>
<dbReference type="InterPro" id="IPR019458">
    <property type="entry name" value="Est1-like_N"/>
</dbReference>
<keyword evidence="1" id="KW-0866">Nonsense-mediated mRNA decay</keyword>
<dbReference type="GO" id="GO:0000184">
    <property type="term" value="P:nuclear-transcribed mRNA catabolic process, nonsense-mediated decay"/>
    <property type="evidence" value="ECO:0007669"/>
    <property type="project" value="UniProtKB-KW"/>
</dbReference>
<dbReference type="InterPro" id="IPR011990">
    <property type="entry name" value="TPR-like_helical_dom_sf"/>
</dbReference>
<dbReference type="PANTHER" id="PTHR15696">
    <property type="entry name" value="SMG-7 SUPPRESSOR WITH MORPHOLOGICAL EFFECT ON GENITALIA PROTEIN 7"/>
    <property type="match status" value="1"/>
</dbReference>
<feature type="compositionally biased region" description="Low complexity" evidence="3">
    <location>
        <begin position="516"/>
        <end position="530"/>
    </location>
</feature>
<dbReference type="InterPro" id="IPR019734">
    <property type="entry name" value="TPR_rpt"/>
</dbReference>
<dbReference type="EMBL" id="JAVRJZ010000008">
    <property type="protein sequence ID" value="KAK2719172.1"/>
    <property type="molecule type" value="Genomic_DNA"/>
</dbReference>
<feature type="region of interest" description="Disordered" evidence="3">
    <location>
        <begin position="557"/>
        <end position="582"/>
    </location>
</feature>
<protein>
    <recommendedName>
        <fullName evidence="8">Protein SMG7</fullName>
    </recommendedName>
</protein>
<evidence type="ECO:0000313" key="7">
    <source>
        <dbReference type="Proteomes" id="UP001187531"/>
    </source>
</evidence>
<dbReference type="GO" id="GO:0042162">
    <property type="term" value="F:telomeric DNA binding"/>
    <property type="evidence" value="ECO:0007669"/>
    <property type="project" value="TreeGrafter"/>
</dbReference>